<evidence type="ECO:0000313" key="7">
    <source>
        <dbReference type="EMBL" id="NMM63096.1"/>
    </source>
</evidence>
<keyword evidence="2 5" id="KW-0378">Hydrolase</keyword>
<dbReference type="GO" id="GO:0000725">
    <property type="term" value="P:recombinational repair"/>
    <property type="evidence" value="ECO:0007669"/>
    <property type="project" value="TreeGrafter"/>
</dbReference>
<keyword evidence="1 5" id="KW-0547">Nucleotide-binding</keyword>
<dbReference type="RefSeq" id="WP_169297694.1">
    <property type="nucleotide sequence ID" value="NZ_JABBNI010000017.1"/>
</dbReference>
<protein>
    <submittedName>
        <fullName evidence="7">UvrD-helicase domain-containing protein</fullName>
    </submittedName>
</protein>
<dbReference type="Gene3D" id="3.40.50.300">
    <property type="entry name" value="P-loop containing nucleotide triphosphate hydrolases"/>
    <property type="match status" value="2"/>
</dbReference>
<dbReference type="GO" id="GO:0003677">
    <property type="term" value="F:DNA binding"/>
    <property type="evidence" value="ECO:0007669"/>
    <property type="project" value="InterPro"/>
</dbReference>
<dbReference type="Pfam" id="PF00580">
    <property type="entry name" value="UvrD-helicase"/>
    <property type="match status" value="1"/>
</dbReference>
<keyword evidence="4 5" id="KW-0067">ATP-binding</keyword>
<dbReference type="PANTHER" id="PTHR11070:SF48">
    <property type="entry name" value="ATP-DEPENDENT HELICASE_NUCLEASE SUBUNIT A"/>
    <property type="match status" value="1"/>
</dbReference>
<feature type="binding site" evidence="5">
    <location>
        <begin position="21"/>
        <end position="28"/>
    </location>
    <ligand>
        <name>ATP</name>
        <dbReference type="ChEBI" id="CHEBI:30616"/>
    </ligand>
</feature>
<comment type="caution">
    <text evidence="7">The sequence shown here is derived from an EMBL/GenBank/DDBJ whole genome shotgun (WGS) entry which is preliminary data.</text>
</comment>
<evidence type="ECO:0000313" key="8">
    <source>
        <dbReference type="Proteomes" id="UP000537131"/>
    </source>
</evidence>
<dbReference type="GO" id="GO:0033202">
    <property type="term" value="C:DNA helicase complex"/>
    <property type="evidence" value="ECO:0007669"/>
    <property type="project" value="TreeGrafter"/>
</dbReference>
<dbReference type="PANTHER" id="PTHR11070">
    <property type="entry name" value="UVRD / RECB / PCRA DNA HELICASE FAMILY MEMBER"/>
    <property type="match status" value="1"/>
</dbReference>
<dbReference type="InterPro" id="IPR000212">
    <property type="entry name" value="DNA_helicase_UvrD/REP"/>
</dbReference>
<evidence type="ECO:0000256" key="1">
    <source>
        <dbReference type="ARBA" id="ARBA00022741"/>
    </source>
</evidence>
<dbReference type="GO" id="GO:0016787">
    <property type="term" value="F:hydrolase activity"/>
    <property type="evidence" value="ECO:0007669"/>
    <property type="project" value="UniProtKB-UniRule"/>
</dbReference>
<dbReference type="GO" id="GO:0005829">
    <property type="term" value="C:cytosol"/>
    <property type="evidence" value="ECO:0007669"/>
    <property type="project" value="TreeGrafter"/>
</dbReference>
<dbReference type="GO" id="GO:0043138">
    <property type="term" value="F:3'-5' DNA helicase activity"/>
    <property type="evidence" value="ECO:0007669"/>
    <property type="project" value="TreeGrafter"/>
</dbReference>
<accession>A0A7Y0EGR5</accession>
<evidence type="ECO:0000256" key="2">
    <source>
        <dbReference type="ARBA" id="ARBA00022801"/>
    </source>
</evidence>
<dbReference type="GO" id="GO:0005524">
    <property type="term" value="F:ATP binding"/>
    <property type="evidence" value="ECO:0007669"/>
    <property type="project" value="UniProtKB-UniRule"/>
</dbReference>
<gene>
    <name evidence="7" type="ORF">HBE96_10370</name>
</gene>
<evidence type="ECO:0000256" key="5">
    <source>
        <dbReference type="PROSITE-ProRule" id="PRU00560"/>
    </source>
</evidence>
<dbReference type="SUPFAM" id="SSF52540">
    <property type="entry name" value="P-loop containing nucleoside triphosphate hydrolases"/>
    <property type="match status" value="1"/>
</dbReference>
<sequence length="269" mass="31270">MEFNREQKEALNIDKNVALSAGAGSGKTRVLTERYLRLLESGIDVAQVVAITFTDKAALEMKNRIREQIVLRVEKGEKTVDWQKALDKLEKANISTIHSFCSNIVKENAALLGMDFNFKIINDVDSKEFLKDTAAEVLKNYFSNEEYSEEVQLLNNLFENKYKEEKFIEEILKIRVDILEKGLAFEEIIKNAAASIEKFVLKIIYEINEIYREYKLKRDMLDYTDLQTRAAELLGMRELREAYKKRYKRIMVDEFQDSATRCVVKSYAA</sequence>
<name>A0A7Y0EGR5_9CLOT</name>
<organism evidence="7 8">
    <name type="scientific">Clostridium muellerianum</name>
    <dbReference type="NCBI Taxonomy" id="2716538"/>
    <lineage>
        <taxon>Bacteria</taxon>
        <taxon>Bacillati</taxon>
        <taxon>Bacillota</taxon>
        <taxon>Clostridia</taxon>
        <taxon>Eubacteriales</taxon>
        <taxon>Clostridiaceae</taxon>
        <taxon>Clostridium</taxon>
    </lineage>
</organism>
<dbReference type="PROSITE" id="PS51198">
    <property type="entry name" value="UVRD_HELICASE_ATP_BIND"/>
    <property type="match status" value="1"/>
</dbReference>
<dbReference type="Proteomes" id="UP000537131">
    <property type="component" value="Unassembled WGS sequence"/>
</dbReference>
<dbReference type="AlphaFoldDB" id="A0A7Y0EGR5"/>
<dbReference type="InterPro" id="IPR014016">
    <property type="entry name" value="UvrD-like_ATP-bd"/>
</dbReference>
<feature type="domain" description="UvrD-like helicase ATP-binding" evidence="6">
    <location>
        <begin position="1"/>
        <end position="269"/>
    </location>
</feature>
<reference evidence="7 8" key="1">
    <citation type="submission" date="2020-06" db="EMBL/GenBank/DDBJ databases">
        <title>Complete Genome Sequence of Clostridium muelleri sp. nov. P21T, an Acid-Alcohol Producing Acetogen Isolated from Old Hay.</title>
        <authorList>
            <person name="Duncan K.E."/>
            <person name="Tanner R.S."/>
        </authorList>
    </citation>
    <scope>NUCLEOTIDE SEQUENCE [LARGE SCALE GENOMIC DNA]</scope>
    <source>
        <strain evidence="7 8">P21</strain>
    </source>
</reference>
<evidence type="ECO:0000256" key="4">
    <source>
        <dbReference type="ARBA" id="ARBA00022840"/>
    </source>
</evidence>
<proteinExistence type="predicted"/>
<keyword evidence="8" id="KW-1185">Reference proteome</keyword>
<keyword evidence="3 5" id="KW-0347">Helicase</keyword>
<evidence type="ECO:0000256" key="3">
    <source>
        <dbReference type="ARBA" id="ARBA00022806"/>
    </source>
</evidence>
<dbReference type="InterPro" id="IPR027417">
    <property type="entry name" value="P-loop_NTPase"/>
</dbReference>
<evidence type="ECO:0000259" key="6">
    <source>
        <dbReference type="PROSITE" id="PS51198"/>
    </source>
</evidence>
<dbReference type="EMBL" id="JABBNI010000017">
    <property type="protein sequence ID" value="NMM63096.1"/>
    <property type="molecule type" value="Genomic_DNA"/>
</dbReference>